<evidence type="ECO:0000313" key="1">
    <source>
        <dbReference type="EMBL" id="NYH74532.1"/>
    </source>
</evidence>
<accession>A0A7Y9XNE0</accession>
<name>A0A7Y9XNE0_9GAMM</name>
<reference evidence="1 2" key="1">
    <citation type="submission" date="2020-07" db="EMBL/GenBank/DDBJ databases">
        <title>Genomic analyses of the natural microbiome of Caenorhabditis elegans.</title>
        <authorList>
            <person name="Samuel B."/>
        </authorList>
    </citation>
    <scope>NUCLEOTIDE SEQUENCE [LARGE SCALE GENOMIC DNA]</scope>
    <source>
        <strain evidence="1 2">BIGb0408</strain>
    </source>
</reference>
<dbReference type="Proteomes" id="UP000578688">
    <property type="component" value="Unassembled WGS sequence"/>
</dbReference>
<organism evidence="1 2">
    <name type="scientific">Phytopseudomonas flavescens</name>
    <dbReference type="NCBI Taxonomy" id="29435"/>
    <lineage>
        <taxon>Bacteria</taxon>
        <taxon>Pseudomonadati</taxon>
        <taxon>Pseudomonadota</taxon>
        <taxon>Gammaproteobacteria</taxon>
        <taxon>Pseudomonadales</taxon>
        <taxon>Pseudomonadaceae</taxon>
        <taxon>Phytopseudomonas</taxon>
    </lineage>
</organism>
<gene>
    <name evidence="1" type="ORF">FHR27_003142</name>
</gene>
<evidence type="ECO:0000313" key="2">
    <source>
        <dbReference type="Proteomes" id="UP000578688"/>
    </source>
</evidence>
<dbReference type="AlphaFoldDB" id="A0A7Y9XNE0"/>
<comment type="caution">
    <text evidence="1">The sequence shown here is derived from an EMBL/GenBank/DDBJ whole genome shotgun (WGS) entry which is preliminary data.</text>
</comment>
<keyword evidence="2" id="KW-1185">Reference proteome</keyword>
<dbReference type="EMBL" id="JACBYV010000001">
    <property type="protein sequence ID" value="NYH74532.1"/>
    <property type="molecule type" value="Genomic_DNA"/>
</dbReference>
<protein>
    <submittedName>
        <fullName evidence="1">Uncharacterized protein</fullName>
    </submittedName>
</protein>
<sequence length="48" mass="5560">MIMAETSVNNSHLRAADKLYFRAGTLRQSGYLPLMMRWMVPVLLFNNT</sequence>
<proteinExistence type="predicted"/>